<evidence type="ECO:0000313" key="12">
    <source>
        <dbReference type="Proteomes" id="UP000266841"/>
    </source>
</evidence>
<comment type="catalytic activity">
    <reaction evidence="7">
        <text>L-threonyl-[protein] + ATP = O-phospho-L-threonyl-[protein] + ADP + H(+)</text>
        <dbReference type="Rhea" id="RHEA:46608"/>
        <dbReference type="Rhea" id="RHEA-COMP:11060"/>
        <dbReference type="Rhea" id="RHEA-COMP:11605"/>
        <dbReference type="ChEBI" id="CHEBI:15378"/>
        <dbReference type="ChEBI" id="CHEBI:30013"/>
        <dbReference type="ChEBI" id="CHEBI:30616"/>
        <dbReference type="ChEBI" id="CHEBI:61977"/>
        <dbReference type="ChEBI" id="CHEBI:456216"/>
        <dbReference type="EC" id="2.7.11.1"/>
    </reaction>
</comment>
<dbReference type="Proteomes" id="UP000266841">
    <property type="component" value="Unassembled WGS sequence"/>
</dbReference>
<evidence type="ECO:0000256" key="6">
    <source>
        <dbReference type="ARBA" id="ARBA00022840"/>
    </source>
</evidence>
<dbReference type="PANTHER" id="PTHR45998:SF2">
    <property type="entry name" value="SERINE_THREONINE-PROTEIN KINASE 16"/>
    <property type="match status" value="1"/>
</dbReference>
<evidence type="ECO:0000256" key="8">
    <source>
        <dbReference type="ARBA" id="ARBA00048679"/>
    </source>
</evidence>
<dbReference type="InterPro" id="IPR008271">
    <property type="entry name" value="Ser/Thr_kinase_AS"/>
</dbReference>
<keyword evidence="3" id="KW-0808">Transferase</keyword>
<dbReference type="AlphaFoldDB" id="K0SJX1"/>
<evidence type="ECO:0000256" key="2">
    <source>
        <dbReference type="ARBA" id="ARBA00022527"/>
    </source>
</evidence>
<feature type="domain" description="Protein kinase" evidence="10">
    <location>
        <begin position="1"/>
        <end position="207"/>
    </location>
</feature>
<dbReference type="EMBL" id="AGNL01020191">
    <property type="protein sequence ID" value="EJK61291.1"/>
    <property type="molecule type" value="Genomic_DNA"/>
</dbReference>
<feature type="compositionally biased region" description="Polar residues" evidence="9">
    <location>
        <begin position="160"/>
        <end position="171"/>
    </location>
</feature>
<dbReference type="PROSITE" id="PS50011">
    <property type="entry name" value="PROTEIN_KINASE_DOM"/>
    <property type="match status" value="1"/>
</dbReference>
<reference evidence="11 12" key="1">
    <citation type="journal article" date="2012" name="Genome Biol.">
        <title>Genome and low-iron response of an oceanic diatom adapted to chronic iron limitation.</title>
        <authorList>
            <person name="Lommer M."/>
            <person name="Specht M."/>
            <person name="Roy A.S."/>
            <person name="Kraemer L."/>
            <person name="Andreson R."/>
            <person name="Gutowska M.A."/>
            <person name="Wolf J."/>
            <person name="Bergner S.V."/>
            <person name="Schilhabel M.B."/>
            <person name="Klostermeier U.C."/>
            <person name="Beiko R.G."/>
            <person name="Rosenstiel P."/>
            <person name="Hippler M."/>
            <person name="Laroche J."/>
        </authorList>
    </citation>
    <scope>NUCLEOTIDE SEQUENCE [LARGE SCALE GENOMIC DNA]</scope>
    <source>
        <strain evidence="11 12">CCMP1005</strain>
    </source>
</reference>
<keyword evidence="2" id="KW-0723">Serine/threonine-protein kinase</keyword>
<dbReference type="InterPro" id="IPR011009">
    <property type="entry name" value="Kinase-like_dom_sf"/>
</dbReference>
<keyword evidence="6" id="KW-0067">ATP-binding</keyword>
<organism evidence="11 12">
    <name type="scientific">Thalassiosira oceanica</name>
    <name type="common">Marine diatom</name>
    <dbReference type="NCBI Taxonomy" id="159749"/>
    <lineage>
        <taxon>Eukaryota</taxon>
        <taxon>Sar</taxon>
        <taxon>Stramenopiles</taxon>
        <taxon>Ochrophyta</taxon>
        <taxon>Bacillariophyta</taxon>
        <taxon>Coscinodiscophyceae</taxon>
        <taxon>Thalassiosirophycidae</taxon>
        <taxon>Thalassiosirales</taxon>
        <taxon>Thalassiosiraceae</taxon>
        <taxon>Thalassiosira</taxon>
    </lineage>
</organism>
<comment type="catalytic activity">
    <reaction evidence="8">
        <text>L-seryl-[protein] + ATP = O-phospho-L-seryl-[protein] + ADP + H(+)</text>
        <dbReference type="Rhea" id="RHEA:17989"/>
        <dbReference type="Rhea" id="RHEA-COMP:9863"/>
        <dbReference type="Rhea" id="RHEA-COMP:11604"/>
        <dbReference type="ChEBI" id="CHEBI:15378"/>
        <dbReference type="ChEBI" id="CHEBI:29999"/>
        <dbReference type="ChEBI" id="CHEBI:30616"/>
        <dbReference type="ChEBI" id="CHEBI:83421"/>
        <dbReference type="ChEBI" id="CHEBI:456216"/>
        <dbReference type="EC" id="2.7.11.1"/>
    </reaction>
</comment>
<feature type="region of interest" description="Disordered" evidence="9">
    <location>
        <begin position="160"/>
        <end position="207"/>
    </location>
</feature>
<dbReference type="GO" id="GO:0005737">
    <property type="term" value="C:cytoplasm"/>
    <property type="evidence" value="ECO:0007669"/>
    <property type="project" value="TreeGrafter"/>
</dbReference>
<dbReference type="GO" id="GO:0005524">
    <property type="term" value="F:ATP binding"/>
    <property type="evidence" value="ECO:0007669"/>
    <property type="project" value="UniProtKB-KW"/>
</dbReference>
<dbReference type="PANTHER" id="PTHR45998">
    <property type="entry name" value="SERINE/THREONINE-PROTEIN KINASE 16"/>
    <property type="match status" value="1"/>
</dbReference>
<dbReference type="Pfam" id="PF00069">
    <property type="entry name" value="Pkinase"/>
    <property type="match status" value="1"/>
</dbReference>
<evidence type="ECO:0000256" key="5">
    <source>
        <dbReference type="ARBA" id="ARBA00022777"/>
    </source>
</evidence>
<evidence type="ECO:0000256" key="9">
    <source>
        <dbReference type="SAM" id="MobiDB-lite"/>
    </source>
</evidence>
<dbReference type="EC" id="2.7.11.1" evidence="1"/>
<dbReference type="Gene3D" id="1.10.510.10">
    <property type="entry name" value="Transferase(Phosphotransferase) domain 1"/>
    <property type="match status" value="1"/>
</dbReference>
<feature type="non-terminal residue" evidence="11">
    <location>
        <position position="1"/>
    </location>
</feature>
<sequence>RAGASGGAQVLPPGHPNLLELLGLKFDRRGPPDGSGGGRVDLCYFLFPLMPDTLRGELTRRNVLLERPGEGRRCFTTREVLRLLGGLIDGLSAVHGRGLSHRDLKVENILLRPGRYADREGGYVPVIMDFGSAGPRSEPLATRSDVLRAVEAASSQTTLAYRPPSCSTGASVTAPARTSSTTGPTSGDSAASSSGSCTGAARTRWTS</sequence>
<dbReference type="InterPro" id="IPR000719">
    <property type="entry name" value="Prot_kinase_dom"/>
</dbReference>
<proteinExistence type="predicted"/>
<protein>
    <recommendedName>
        <fullName evidence="1">non-specific serine/threonine protein kinase</fullName>
        <ecNumber evidence="1">2.7.11.1</ecNumber>
    </recommendedName>
</protein>
<evidence type="ECO:0000256" key="7">
    <source>
        <dbReference type="ARBA" id="ARBA00047899"/>
    </source>
</evidence>
<evidence type="ECO:0000313" key="11">
    <source>
        <dbReference type="EMBL" id="EJK61291.1"/>
    </source>
</evidence>
<comment type="caution">
    <text evidence="11">The sequence shown here is derived from an EMBL/GenBank/DDBJ whole genome shotgun (WGS) entry which is preliminary data.</text>
</comment>
<dbReference type="InterPro" id="IPR052239">
    <property type="entry name" value="Ser/Thr-specific_kinases"/>
</dbReference>
<dbReference type="PROSITE" id="PS00108">
    <property type="entry name" value="PROTEIN_KINASE_ST"/>
    <property type="match status" value="1"/>
</dbReference>
<name>K0SJX1_THAOC</name>
<evidence type="ECO:0000259" key="10">
    <source>
        <dbReference type="PROSITE" id="PS50011"/>
    </source>
</evidence>
<feature type="compositionally biased region" description="Low complexity" evidence="9">
    <location>
        <begin position="173"/>
        <end position="207"/>
    </location>
</feature>
<keyword evidence="12" id="KW-1185">Reference proteome</keyword>
<keyword evidence="4" id="KW-0547">Nucleotide-binding</keyword>
<gene>
    <name evidence="11" type="ORF">THAOC_18253</name>
</gene>
<dbReference type="GO" id="GO:0004674">
    <property type="term" value="F:protein serine/threonine kinase activity"/>
    <property type="evidence" value="ECO:0007669"/>
    <property type="project" value="UniProtKB-KW"/>
</dbReference>
<evidence type="ECO:0000256" key="3">
    <source>
        <dbReference type="ARBA" id="ARBA00022679"/>
    </source>
</evidence>
<keyword evidence="5" id="KW-0418">Kinase</keyword>
<evidence type="ECO:0000256" key="1">
    <source>
        <dbReference type="ARBA" id="ARBA00012513"/>
    </source>
</evidence>
<evidence type="ECO:0000256" key="4">
    <source>
        <dbReference type="ARBA" id="ARBA00022741"/>
    </source>
</evidence>
<dbReference type="SUPFAM" id="SSF56112">
    <property type="entry name" value="Protein kinase-like (PK-like)"/>
    <property type="match status" value="1"/>
</dbReference>
<dbReference type="eggNOG" id="KOG2345">
    <property type="taxonomic scope" value="Eukaryota"/>
</dbReference>
<dbReference type="OrthoDB" id="248923at2759"/>
<accession>K0SJX1</accession>